<evidence type="ECO:0000256" key="3">
    <source>
        <dbReference type="ARBA" id="ARBA00022989"/>
    </source>
</evidence>
<accession>A0AAU9IHI3</accession>
<feature type="transmembrane region" description="Helical" evidence="5">
    <location>
        <begin position="109"/>
        <end position="132"/>
    </location>
</feature>
<evidence type="ECO:0000256" key="1">
    <source>
        <dbReference type="ARBA" id="ARBA00004141"/>
    </source>
</evidence>
<sequence>MIVSPGTPDSPQVNVLRRIEFGVLFFFLAWIVFNLLVDGWNLSTRVAAGAKIAGLKPSPYSDSGYVDLNDGQLSSFLNNLPALLIFAFLFVFGRKLLKYQRPDIQSQLIYYLIIGVGMNLYLHGPGIIFLLFELLFNYFLAYYYAGKKGFPVIAWTFNFSYLVLAEYYHGFKFSWVFPPLSFLDEIPVEMNWAGVNKMCMLKALSFVLDYHWALSKEDYLSLDKHKIDCTECSNINVCYTYRMRAHANHYTLLAYSAYFFYPPLYLAGPTTSYNAWISQVQSPQRSYDTKKLLIYGARLVFVFLVLQWFIHNLFFPAIANNVRNRWIWESFNTYELIIASYFILKWIWLKFTVIWRFFRLWALCDGIESPENMGRCMSNNYCFESFWRMWHRAFNQWLIRYVFIPLGGSKYKIYNIWVVFGFVALWHDLNLNLLAWGWGMCLFIMPEVIVKSYFQKAKFNEFRKTLQYSWLCAFGGGFYIILMMAANLVGFSFGIRGLTIVLEEVFTESGIYLLFKVFMVLTLGAHFMMIIRREETKYEIKNKGF</sequence>
<evidence type="ECO:0000313" key="6">
    <source>
        <dbReference type="EMBL" id="CAG9313295.1"/>
    </source>
</evidence>
<reference evidence="6" key="1">
    <citation type="submission" date="2021-09" db="EMBL/GenBank/DDBJ databases">
        <authorList>
            <consortium name="AG Swart"/>
            <person name="Singh M."/>
            <person name="Singh A."/>
            <person name="Seah K."/>
            <person name="Emmerich C."/>
        </authorList>
    </citation>
    <scope>NUCLEOTIDE SEQUENCE</scope>
    <source>
        <strain evidence="6">ATCC30299</strain>
    </source>
</reference>
<dbReference type="GO" id="GO:0016746">
    <property type="term" value="F:acyltransferase activity"/>
    <property type="evidence" value="ECO:0007669"/>
    <property type="project" value="TreeGrafter"/>
</dbReference>
<keyword evidence="2 5" id="KW-0812">Transmembrane</keyword>
<dbReference type="PANTHER" id="PTHR13285">
    <property type="entry name" value="ACYLTRANSFERASE"/>
    <property type="match status" value="1"/>
</dbReference>
<keyword evidence="7" id="KW-1185">Reference proteome</keyword>
<evidence type="ECO:0000256" key="4">
    <source>
        <dbReference type="ARBA" id="ARBA00023136"/>
    </source>
</evidence>
<dbReference type="GO" id="GO:0005783">
    <property type="term" value="C:endoplasmic reticulum"/>
    <property type="evidence" value="ECO:0007669"/>
    <property type="project" value="TreeGrafter"/>
</dbReference>
<feature type="transmembrane region" description="Helical" evidence="5">
    <location>
        <begin position="466"/>
        <end position="491"/>
    </location>
</feature>
<evidence type="ECO:0000313" key="7">
    <source>
        <dbReference type="Proteomes" id="UP001162131"/>
    </source>
</evidence>
<comment type="caution">
    <text evidence="6">The sequence shown here is derived from an EMBL/GenBank/DDBJ whole genome shotgun (WGS) entry which is preliminary data.</text>
</comment>
<evidence type="ECO:0000256" key="2">
    <source>
        <dbReference type="ARBA" id="ARBA00022692"/>
    </source>
</evidence>
<dbReference type="InterPro" id="IPR051085">
    <property type="entry name" value="MB_O-acyltransferase"/>
</dbReference>
<dbReference type="EMBL" id="CAJZBQ010000010">
    <property type="protein sequence ID" value="CAG9313295.1"/>
    <property type="molecule type" value="Genomic_DNA"/>
</dbReference>
<feature type="transmembrane region" description="Helical" evidence="5">
    <location>
        <begin position="152"/>
        <end position="171"/>
    </location>
</feature>
<protein>
    <submittedName>
        <fullName evidence="6">Uncharacterized protein</fullName>
    </submittedName>
</protein>
<dbReference type="AlphaFoldDB" id="A0AAU9IHI3"/>
<feature type="transmembrane region" description="Helical" evidence="5">
    <location>
        <begin position="292"/>
        <end position="311"/>
    </location>
</feature>
<dbReference type="GO" id="GO:0016020">
    <property type="term" value="C:membrane"/>
    <property type="evidence" value="ECO:0007669"/>
    <property type="project" value="UniProtKB-SubCell"/>
</dbReference>
<dbReference type="InterPro" id="IPR004299">
    <property type="entry name" value="MBOAT_fam"/>
</dbReference>
<name>A0AAU9IHI3_9CILI</name>
<feature type="transmembrane region" description="Helical" evidence="5">
    <location>
        <begin position="511"/>
        <end position="531"/>
    </location>
</feature>
<proteinExistence type="predicted"/>
<feature type="transmembrane region" description="Helical" evidence="5">
    <location>
        <begin position="76"/>
        <end position="97"/>
    </location>
</feature>
<dbReference type="PANTHER" id="PTHR13285:SF18">
    <property type="entry name" value="PROTEIN-CYSTEINE N-PALMITOYLTRANSFERASE RASP"/>
    <property type="match status" value="1"/>
</dbReference>
<keyword evidence="4 5" id="KW-0472">Membrane</keyword>
<keyword evidence="3 5" id="KW-1133">Transmembrane helix</keyword>
<evidence type="ECO:0000256" key="5">
    <source>
        <dbReference type="SAM" id="Phobius"/>
    </source>
</evidence>
<feature type="transmembrane region" description="Helical" evidence="5">
    <location>
        <begin position="435"/>
        <end position="454"/>
    </location>
</feature>
<dbReference type="Proteomes" id="UP001162131">
    <property type="component" value="Unassembled WGS sequence"/>
</dbReference>
<organism evidence="6 7">
    <name type="scientific">Blepharisma stoltei</name>
    <dbReference type="NCBI Taxonomy" id="1481888"/>
    <lineage>
        <taxon>Eukaryota</taxon>
        <taxon>Sar</taxon>
        <taxon>Alveolata</taxon>
        <taxon>Ciliophora</taxon>
        <taxon>Postciliodesmatophora</taxon>
        <taxon>Heterotrichea</taxon>
        <taxon>Heterotrichida</taxon>
        <taxon>Blepharismidae</taxon>
        <taxon>Blepharisma</taxon>
    </lineage>
</organism>
<comment type="subcellular location">
    <subcellularLocation>
        <location evidence="1">Membrane</location>
        <topology evidence="1">Multi-pass membrane protein</topology>
    </subcellularLocation>
</comment>
<feature type="transmembrane region" description="Helical" evidence="5">
    <location>
        <begin position="21"/>
        <end position="37"/>
    </location>
</feature>
<gene>
    <name evidence="6" type="ORF">BSTOLATCC_MIC8568</name>
</gene>
<dbReference type="Pfam" id="PF03062">
    <property type="entry name" value="MBOAT"/>
    <property type="match status" value="1"/>
</dbReference>